<evidence type="ECO:0000313" key="11">
    <source>
        <dbReference type="EMBL" id="KPC50282.1"/>
    </source>
</evidence>
<dbReference type="PANTHER" id="PTHR43002">
    <property type="entry name" value="GLYCOGEN DEBRANCHING ENZYME"/>
    <property type="match status" value="1"/>
</dbReference>
<dbReference type="PATRIC" id="fig|857265.3.peg.3677"/>
<dbReference type="Gene3D" id="3.20.20.80">
    <property type="entry name" value="Glycosidases"/>
    <property type="match status" value="1"/>
</dbReference>
<dbReference type="InterPro" id="IPR006047">
    <property type="entry name" value="GH13_cat_dom"/>
</dbReference>
<dbReference type="OrthoDB" id="9800174at2"/>
<evidence type="ECO:0000313" key="12">
    <source>
        <dbReference type="Proteomes" id="UP000037939"/>
    </source>
</evidence>
<evidence type="ECO:0000256" key="3">
    <source>
        <dbReference type="ARBA" id="ARBA00022801"/>
    </source>
</evidence>
<dbReference type="Pfam" id="PF02922">
    <property type="entry name" value="CBM_48"/>
    <property type="match status" value="1"/>
</dbReference>
<proteinExistence type="inferred from homology"/>
<evidence type="ECO:0000259" key="10">
    <source>
        <dbReference type="SMART" id="SM00642"/>
    </source>
</evidence>
<dbReference type="CDD" id="cd02860">
    <property type="entry name" value="E_set_Pullulanase"/>
    <property type="match status" value="1"/>
</dbReference>
<dbReference type="CDD" id="cd10315">
    <property type="entry name" value="CBM41_pullulanase"/>
    <property type="match status" value="1"/>
</dbReference>
<dbReference type="RefSeq" id="WP_053939180.1">
    <property type="nucleotide sequence ID" value="NZ_LAQT01000030.1"/>
</dbReference>
<dbReference type="SUPFAM" id="SSF81296">
    <property type="entry name" value="E set domains"/>
    <property type="match status" value="2"/>
</dbReference>
<dbReference type="InterPro" id="IPR014756">
    <property type="entry name" value="Ig_E-set"/>
</dbReference>
<dbReference type="Gene3D" id="2.60.40.1180">
    <property type="entry name" value="Golgi alpha-mannosidase II"/>
    <property type="match status" value="1"/>
</dbReference>
<gene>
    <name evidence="11" type="primary">pulA</name>
    <name evidence="11" type="ORF">WG78_17965</name>
</gene>
<dbReference type="Pfam" id="PF03714">
    <property type="entry name" value="PUD"/>
    <property type="match status" value="1"/>
</dbReference>
<dbReference type="SUPFAM" id="SSF51011">
    <property type="entry name" value="Glycosyl hydrolase domain"/>
    <property type="match status" value="1"/>
</dbReference>
<dbReference type="Gene3D" id="2.60.40.1110">
    <property type="match status" value="1"/>
</dbReference>
<keyword evidence="3 11" id="KW-0378">Hydrolase</keyword>
<evidence type="ECO:0000256" key="4">
    <source>
        <dbReference type="ARBA" id="ARBA00023295"/>
    </source>
</evidence>
<evidence type="ECO:0000256" key="5">
    <source>
        <dbReference type="ARBA" id="ARBA00023965"/>
    </source>
</evidence>
<keyword evidence="12" id="KW-1185">Reference proteome</keyword>
<sequence length="1026" mass="107852">MQFSHGWRGLLAALCTTALLAACGTGNDNDTDGGGSAGGGTGGGSTTPPVAAATMRVHYHRTQNDTADWGVYSWKGPKVPTAKYPDDRIKFASTDAFGGYADVALDTSNTEMDFLIINGNGDKNCGSDQVAQLASTIASKGQEIWLLQGDCTIYATQPAIPPGNLSAASAIWLDAQTLVWADAPTSASYKLYYAADGGISADANGVTGASASVDLTADGSALSSTLLAAHPNLSKATVLKLASQDAATLKTWLKGQLVAVQLDSAGKVVQATSVQIAPVLDALYADAAAATPLGLTFAGDGTPTFALWAPTATSVTLNVTPVGGSATTVAMTQDAASGVWQATGQAAWTNAAYYTYDVNVFSRAAGNKRITNTVTDPYSLSLDTNSQHSMVANLASSALKPANWDTQAIPALASNADISLYELHLRDFSINDATVPAAHQGKYLAFTDSNSNGMQHLRALQAVGLTHVHLLPLFDISSIDEAGCINPTIPNAAADSQDQQAAVVASAAKDCFNWGYDPYHYTAPEGSYASNAADGAVRVKEFRQMVQALHAAGLRVVMDVVYNHTSAAGQDSTSVLDKVVPGYYYRLDGNGAIYTSTCCSDTATENRMMARLMIDSLATWAAQYKVDGFRFDLMGHIPLAVMQQARATVDAAALRPLYYYGEAWNFGEVQDDAFFVQARQAHMAGTGIGSFNDRMRDAVRGGGCCDSGAALAQNQGFANGAYLAPNGNNTQSKDDLLHLADLVRLGMVATLADYTLVDKDGNSKRGDALDYSGMGAGYTQDPPETINYIEAHDNQTLFDINTLKLKADTPAAQRVRVQNLGAGVLLLSQGIPFIHAGQDILRSKSLDSNSFDSGDWFNKLDWSYQANNFGVGLPPAANNSGSWDTLKPFLTNATASMGNAQIVNARDVFRDFMAIRQSSTLFRLRTGADVKQRVSFVNTGPSQVPGVIIEHIDGSGYSGANYSHVVIAVNADIAAHTVAAPTLAGPAYTLHPRQQSGADTVVQAATLDGSGNINIPARSVAVFVAP</sequence>
<dbReference type="Gene3D" id="2.60.40.10">
    <property type="entry name" value="Immunoglobulins"/>
    <property type="match status" value="1"/>
</dbReference>
<dbReference type="CDD" id="cd11341">
    <property type="entry name" value="AmyAc_Pullulanase_LD-like"/>
    <property type="match status" value="1"/>
</dbReference>
<reference evidence="11 12" key="1">
    <citation type="submission" date="2015-07" db="EMBL/GenBank/DDBJ databases">
        <title>Draft genome sequence of the Amantichitinum ursilacus IGB-41, a new chitin-degrading bacterium.</title>
        <authorList>
            <person name="Kirstahler P."/>
            <person name="Guenther M."/>
            <person name="Grumaz C."/>
            <person name="Rupp S."/>
            <person name="Zibek S."/>
            <person name="Sohn K."/>
        </authorList>
    </citation>
    <scope>NUCLEOTIDE SEQUENCE [LARGE SCALE GENOMIC DNA]</scope>
    <source>
        <strain evidence="11 12">IGB-41</strain>
    </source>
</reference>
<evidence type="ECO:0000256" key="6">
    <source>
        <dbReference type="ARBA" id="ARBA00024062"/>
    </source>
</evidence>
<comment type="caution">
    <text evidence="11">The sequence shown here is derived from an EMBL/GenBank/DDBJ whole genome shotgun (WGS) entry which is preliminary data.</text>
</comment>
<dbReference type="Pfam" id="PF11852">
    <property type="entry name" value="Pullul_strch_C"/>
    <property type="match status" value="1"/>
</dbReference>
<feature type="signal peptide" evidence="9">
    <location>
        <begin position="1"/>
        <end position="21"/>
    </location>
</feature>
<keyword evidence="4 11" id="KW-0326">Glycosidase</keyword>
<dbReference type="InterPro" id="IPR013784">
    <property type="entry name" value="Carb-bd-like_fold"/>
</dbReference>
<protein>
    <recommendedName>
        <fullName evidence="6">pullulanase</fullName>
        <ecNumber evidence="6">3.2.1.41</ecNumber>
    </recommendedName>
    <alternativeName>
        <fullName evidence="7">Alpha-dextrin endo-1,6-alpha-glucosidase</fullName>
    </alternativeName>
    <alternativeName>
        <fullName evidence="8">Pullulan 6-glucanohydrolase</fullName>
    </alternativeName>
</protein>
<dbReference type="EC" id="3.2.1.41" evidence="6"/>
<dbReference type="InterPro" id="IPR005323">
    <property type="entry name" value="CBM41_pullulanase"/>
</dbReference>
<evidence type="ECO:0000256" key="7">
    <source>
        <dbReference type="ARBA" id="ARBA00029618"/>
    </source>
</evidence>
<dbReference type="STRING" id="857265.WG78_17965"/>
<dbReference type="Proteomes" id="UP000037939">
    <property type="component" value="Unassembled WGS sequence"/>
</dbReference>
<dbReference type="SUPFAM" id="SSF51445">
    <property type="entry name" value="(Trans)glycosidases"/>
    <property type="match status" value="1"/>
</dbReference>
<evidence type="ECO:0000256" key="9">
    <source>
        <dbReference type="SAM" id="SignalP"/>
    </source>
</evidence>
<dbReference type="Pfam" id="PF17967">
    <property type="entry name" value="Pullulanase_N2"/>
    <property type="match status" value="1"/>
</dbReference>
<evidence type="ECO:0000256" key="8">
    <source>
        <dbReference type="ARBA" id="ARBA00031076"/>
    </source>
</evidence>
<dbReference type="NCBIfam" id="TIGR02103">
    <property type="entry name" value="pullul_strch"/>
    <property type="match status" value="1"/>
</dbReference>
<dbReference type="SMART" id="SM00642">
    <property type="entry name" value="Aamy"/>
    <property type="match status" value="1"/>
</dbReference>
<feature type="domain" description="Glycosyl hydrolase family 13 catalytic" evidence="10">
    <location>
        <begin position="440"/>
        <end position="870"/>
    </location>
</feature>
<dbReference type="AlphaFoldDB" id="A0A0N1JRZ3"/>
<dbReference type="GO" id="GO:0005975">
    <property type="term" value="P:carbohydrate metabolic process"/>
    <property type="evidence" value="ECO:0007669"/>
    <property type="project" value="InterPro"/>
</dbReference>
<dbReference type="InterPro" id="IPR040671">
    <property type="entry name" value="Pullulanase_N2"/>
</dbReference>
<dbReference type="SUPFAM" id="SSF49452">
    <property type="entry name" value="Starch-binding domain-like"/>
    <property type="match status" value="1"/>
</dbReference>
<dbReference type="InterPro" id="IPR024561">
    <property type="entry name" value="Pullul_strch_C"/>
</dbReference>
<dbReference type="EMBL" id="LAQT01000030">
    <property type="protein sequence ID" value="KPC50282.1"/>
    <property type="molecule type" value="Genomic_DNA"/>
</dbReference>
<dbReference type="InterPro" id="IPR017853">
    <property type="entry name" value="GH"/>
</dbReference>
<evidence type="ECO:0000256" key="1">
    <source>
        <dbReference type="ARBA" id="ARBA00008061"/>
    </source>
</evidence>
<evidence type="ECO:0000256" key="2">
    <source>
        <dbReference type="ARBA" id="ARBA00022729"/>
    </source>
</evidence>
<dbReference type="InterPro" id="IPR011839">
    <property type="entry name" value="Pullul_strch"/>
</dbReference>
<dbReference type="GO" id="GO:0051060">
    <property type="term" value="F:pullulanase activity"/>
    <property type="evidence" value="ECO:0007669"/>
    <property type="project" value="UniProtKB-EC"/>
</dbReference>
<dbReference type="InterPro" id="IPR013783">
    <property type="entry name" value="Ig-like_fold"/>
</dbReference>
<dbReference type="Gene3D" id="2.60.40.1130">
    <property type="entry name" value="Rab geranylgeranyltransferase alpha-subunit, insert domain"/>
    <property type="match status" value="1"/>
</dbReference>
<organism evidence="11 12">
    <name type="scientific">Amantichitinum ursilacus</name>
    <dbReference type="NCBI Taxonomy" id="857265"/>
    <lineage>
        <taxon>Bacteria</taxon>
        <taxon>Pseudomonadati</taxon>
        <taxon>Pseudomonadota</taxon>
        <taxon>Betaproteobacteria</taxon>
        <taxon>Neisseriales</taxon>
        <taxon>Chitinibacteraceae</taxon>
        <taxon>Amantichitinum</taxon>
    </lineage>
</organism>
<dbReference type="InterPro" id="IPR004193">
    <property type="entry name" value="Glyco_hydro_13_N"/>
</dbReference>
<dbReference type="GO" id="GO:0030246">
    <property type="term" value="F:carbohydrate binding"/>
    <property type="evidence" value="ECO:0007669"/>
    <property type="project" value="InterPro"/>
</dbReference>
<dbReference type="InterPro" id="IPR013780">
    <property type="entry name" value="Glyco_hydro_b"/>
</dbReference>
<feature type="chain" id="PRO_5005875092" description="pullulanase" evidence="9">
    <location>
        <begin position="22"/>
        <end position="1026"/>
    </location>
</feature>
<name>A0A0N1JRZ3_9NEIS</name>
<accession>A0A0N1JRZ3</accession>
<comment type="catalytic activity">
    <reaction evidence="5">
        <text>Hydrolysis of (1-&gt;6)-alpha-D-glucosidic linkages in pullulan, amylopectin and glycogen, and in the alpha- and beta-limit dextrins of amylopectin and glycogen.</text>
        <dbReference type="EC" id="3.2.1.41"/>
    </reaction>
</comment>
<keyword evidence="2 9" id="KW-0732">Signal</keyword>
<comment type="similarity">
    <text evidence="1">Belongs to the glycosyl hydrolase 13 family.</text>
</comment>